<keyword evidence="3" id="KW-0520">NAD</keyword>
<dbReference type="InParanoid" id="D2VFC8"/>
<comment type="similarity">
    <text evidence="1 4">Belongs to the Glu/Leu/Phe/Val dehydrogenases family.</text>
</comment>
<dbReference type="VEuPathDB" id="AmoebaDB:NAEGRDRAFT_67581"/>
<dbReference type="GO" id="GO:0006520">
    <property type="term" value="P:amino acid metabolic process"/>
    <property type="evidence" value="ECO:0007669"/>
    <property type="project" value="InterPro"/>
</dbReference>
<dbReference type="KEGG" id="ngr:NAEGRDRAFT_67581"/>
<dbReference type="PRINTS" id="PR00082">
    <property type="entry name" value="GLFDHDRGNASE"/>
</dbReference>
<dbReference type="RefSeq" id="XP_002677180.1">
    <property type="nucleotide sequence ID" value="XM_002677134.1"/>
</dbReference>
<feature type="domain" description="Glutamate/phenylalanine/leucine/valine/L-tryptophan dehydrogenase C-terminal" evidence="5">
    <location>
        <begin position="230"/>
        <end position="448"/>
    </location>
</feature>
<evidence type="ECO:0000259" key="5">
    <source>
        <dbReference type="SMART" id="SM00839"/>
    </source>
</evidence>
<dbReference type="EMBL" id="GG738868">
    <property type="protein sequence ID" value="EFC44436.1"/>
    <property type="molecule type" value="Genomic_DNA"/>
</dbReference>
<dbReference type="Pfam" id="PF00208">
    <property type="entry name" value="ELFV_dehydrog"/>
    <property type="match status" value="1"/>
</dbReference>
<dbReference type="SUPFAM" id="SSF51735">
    <property type="entry name" value="NAD(P)-binding Rossmann-fold domains"/>
    <property type="match status" value="1"/>
</dbReference>
<dbReference type="PANTHER" id="PTHR42722:SF1">
    <property type="entry name" value="VALINE DEHYDROGENASE"/>
    <property type="match status" value="1"/>
</dbReference>
<dbReference type="AlphaFoldDB" id="D2VFC8"/>
<dbReference type="InterPro" id="IPR006097">
    <property type="entry name" value="Glu/Leu/Phe/Val/Trp_DH_dimer"/>
</dbReference>
<organism evidence="7">
    <name type="scientific">Naegleria gruberi</name>
    <name type="common">Amoeba</name>
    <dbReference type="NCBI Taxonomy" id="5762"/>
    <lineage>
        <taxon>Eukaryota</taxon>
        <taxon>Discoba</taxon>
        <taxon>Heterolobosea</taxon>
        <taxon>Tetramitia</taxon>
        <taxon>Eutetramitia</taxon>
        <taxon>Vahlkampfiidae</taxon>
        <taxon>Naegleria</taxon>
    </lineage>
</organism>
<dbReference type="OMA" id="TDMGTTM"/>
<dbReference type="InterPro" id="IPR006095">
    <property type="entry name" value="Glu/Leu/Phe/Val/Trp_DH"/>
</dbReference>
<dbReference type="InterPro" id="IPR016211">
    <property type="entry name" value="Glu/Phe/Leu/Val/Trp_DH_bac/arc"/>
</dbReference>
<dbReference type="GO" id="GO:0016639">
    <property type="term" value="F:oxidoreductase activity, acting on the CH-NH2 group of donors, NAD or NADP as acceptor"/>
    <property type="evidence" value="ECO:0007669"/>
    <property type="project" value="InterPro"/>
</dbReference>
<keyword evidence="2 4" id="KW-0560">Oxidoreductase</keyword>
<dbReference type="GeneID" id="8850181"/>
<proteinExistence type="inferred from homology"/>
<evidence type="ECO:0000313" key="6">
    <source>
        <dbReference type="EMBL" id="EFC44436.1"/>
    </source>
</evidence>
<evidence type="ECO:0000256" key="3">
    <source>
        <dbReference type="ARBA" id="ARBA00023027"/>
    </source>
</evidence>
<dbReference type="eggNOG" id="KOG2250">
    <property type="taxonomic scope" value="Eukaryota"/>
</dbReference>
<dbReference type="InterPro" id="IPR036291">
    <property type="entry name" value="NAD(P)-bd_dom_sf"/>
</dbReference>
<dbReference type="Pfam" id="PF02812">
    <property type="entry name" value="ELFV_dehydrog_N"/>
    <property type="match status" value="1"/>
</dbReference>
<dbReference type="STRING" id="5762.D2VFC8"/>
<dbReference type="Gene3D" id="3.40.50.720">
    <property type="entry name" value="NAD(P)-binding Rossmann-like Domain"/>
    <property type="match status" value="1"/>
</dbReference>
<sequence length="473" mass="52056">MFNTVSRRVVAGNKQTTFQAGMIVRQFSQKLNQQQNGVASLSVEKFQEEMQKAGIQRGYVVYDAEKQQVVTSHPLFAQLGEFISKDKRDFLKHEACFFQVGPKSNLLFSAFLHKSNRGLAHGGVRLWKYNSMEDYVRDGLRLSLGMTRKNALAGLWWGGGKGIIQKTDGATYANDVTRDVIFGEYGKFLSSLKGAYYGAEDVGLTTPDCDRMHNSSRFVSCLSQGIGGSGNPSHSTAIGTVCGMEAAVNFLGMGDLSGKKVVVQGAGNVASFIVEELVKRNVGKVIATDIDKNLIAMRKEQFKHAPNVEFRVVAPNDLSIFAEPCDVFAPAALGGIINSTTIPMLNCKIVCGAANNQLLDPVEHDHMIKNRGIIYVPDYLNNRMGIVNCANECFGYVKNDPAILKHFGRDWDNAVYVIASRILQTSRDQNIPTGLAANKLADEFSEMENPIIGHRGWSIVKSLIEDKWENGQL</sequence>
<evidence type="ECO:0000313" key="7">
    <source>
        <dbReference type="Proteomes" id="UP000006671"/>
    </source>
</evidence>
<reference evidence="6 7" key="1">
    <citation type="journal article" date="2010" name="Cell">
        <title>The genome of Naegleria gruberi illuminates early eukaryotic versatility.</title>
        <authorList>
            <person name="Fritz-Laylin L.K."/>
            <person name="Prochnik S.E."/>
            <person name="Ginger M.L."/>
            <person name="Dacks J.B."/>
            <person name="Carpenter M.L."/>
            <person name="Field M.C."/>
            <person name="Kuo A."/>
            <person name="Paredez A."/>
            <person name="Chapman J."/>
            <person name="Pham J."/>
            <person name="Shu S."/>
            <person name="Neupane R."/>
            <person name="Cipriano M."/>
            <person name="Mancuso J."/>
            <person name="Tu H."/>
            <person name="Salamov A."/>
            <person name="Lindquist E."/>
            <person name="Shapiro H."/>
            <person name="Lucas S."/>
            <person name="Grigoriev I.V."/>
            <person name="Cande W.Z."/>
            <person name="Fulton C."/>
            <person name="Rokhsar D.S."/>
            <person name="Dawson S.C."/>
        </authorList>
    </citation>
    <scope>NUCLEOTIDE SEQUENCE [LARGE SCALE GENOMIC DNA]</scope>
    <source>
        <strain evidence="6 7">NEG-M</strain>
    </source>
</reference>
<dbReference type="InterPro" id="IPR046346">
    <property type="entry name" value="Aminoacid_DH-like_N_sf"/>
</dbReference>
<keyword evidence="7" id="KW-1185">Reference proteome</keyword>
<dbReference type="SMART" id="SM00839">
    <property type="entry name" value="ELFV_dehydrog"/>
    <property type="match status" value="1"/>
</dbReference>
<name>D2VFC8_NAEGR</name>
<dbReference type="InterPro" id="IPR006096">
    <property type="entry name" value="Glu/Leu/Phe/Val/Trp_DH_C"/>
</dbReference>
<evidence type="ECO:0000256" key="1">
    <source>
        <dbReference type="ARBA" id="ARBA00006382"/>
    </source>
</evidence>
<evidence type="ECO:0000256" key="2">
    <source>
        <dbReference type="ARBA" id="ARBA00023002"/>
    </source>
</evidence>
<gene>
    <name evidence="6" type="ORF">NAEGRDRAFT_67581</name>
</gene>
<protein>
    <submittedName>
        <fullName evidence="6">Predicted protein</fullName>
    </submittedName>
</protein>
<accession>D2VFC8</accession>
<dbReference type="OrthoDB" id="6718861at2759"/>
<dbReference type="Proteomes" id="UP000006671">
    <property type="component" value="Unassembled WGS sequence"/>
</dbReference>
<dbReference type="PANTHER" id="PTHR42722">
    <property type="entry name" value="LEUCINE DEHYDROGENASE"/>
    <property type="match status" value="1"/>
</dbReference>
<dbReference type="SUPFAM" id="SSF53223">
    <property type="entry name" value="Aminoacid dehydrogenase-like, N-terminal domain"/>
    <property type="match status" value="1"/>
</dbReference>
<dbReference type="Gene3D" id="3.40.50.10860">
    <property type="entry name" value="Leucine Dehydrogenase, chain A, domain 1"/>
    <property type="match status" value="1"/>
</dbReference>
<evidence type="ECO:0000256" key="4">
    <source>
        <dbReference type="RuleBase" id="RU004417"/>
    </source>
</evidence>